<feature type="region of interest" description="Disordered" evidence="1">
    <location>
        <begin position="252"/>
        <end position="285"/>
    </location>
</feature>
<accession>A0A537LPS1</accession>
<dbReference type="CDD" id="cd24049">
    <property type="entry name" value="ASKHA_NBD_PilM"/>
    <property type="match status" value="1"/>
</dbReference>
<feature type="region of interest" description="Disordered" evidence="1">
    <location>
        <begin position="62"/>
        <end position="212"/>
    </location>
</feature>
<dbReference type="NCBIfam" id="TIGR01175">
    <property type="entry name" value="pilM"/>
    <property type="match status" value="1"/>
</dbReference>
<dbReference type="Pfam" id="PF11104">
    <property type="entry name" value="PilM_2"/>
    <property type="match status" value="1"/>
</dbReference>
<dbReference type="Gene3D" id="3.30.420.40">
    <property type="match status" value="2"/>
</dbReference>
<feature type="compositionally biased region" description="Basic and acidic residues" evidence="1">
    <location>
        <begin position="101"/>
        <end position="111"/>
    </location>
</feature>
<protein>
    <submittedName>
        <fullName evidence="3">Type IV pilus assembly protein PilM</fullName>
    </submittedName>
</protein>
<dbReference type="Proteomes" id="UP000315217">
    <property type="component" value="Unassembled WGS sequence"/>
</dbReference>
<dbReference type="SMART" id="SM00842">
    <property type="entry name" value="FtsA"/>
    <property type="match status" value="1"/>
</dbReference>
<feature type="compositionally biased region" description="Basic and acidic residues" evidence="1">
    <location>
        <begin position="172"/>
        <end position="184"/>
    </location>
</feature>
<comment type="caution">
    <text evidence="3">The sequence shown here is derived from an EMBL/GenBank/DDBJ whole genome shotgun (WGS) entry which is preliminary data.</text>
</comment>
<evidence type="ECO:0000259" key="2">
    <source>
        <dbReference type="SMART" id="SM00842"/>
    </source>
</evidence>
<feature type="compositionally biased region" description="Basic and acidic residues" evidence="1">
    <location>
        <begin position="118"/>
        <end position="154"/>
    </location>
</feature>
<sequence length="645" mass="70229">MSGKHLQSLVLRIEQHQRSAVGGQEAYDLRQRVRRGFCWRRRTTAGASQGCQQVEELTAPAQMTRGYGRGLPGGLERQRGHAPGDVQVRTKQRPRQPGKLQETDDGRDRRGAYPGHQQARDSGGDESKVEEHLGVRRHLHPDTDCRRVKDDAGPRRIQCAIGVPPGIQRQTQRVEKNHDVERRRRTDRRRGQRAERDEGGESQPAEGEGGVGKLQQFIPAVPGHRAHTSRVRPVFPVFIVLRGNFPRTARIDPTNVYRRRASPGSSQHGPGSSARCDPGHHLPGRKRSAMTALRSLLPAGGSTVGIDIGKHAIKVAQVRGTGKGVELQRWGVAPTPRGSVDGGVISDPQAVAQALRGLLRTARIGARRGTVAVTGQNVLARVLRFPPIPEDEVKRAIRWEAERHLPFPVDEAVIDVQTVGQVTMDERRQLEVLLAAAPEALVLTYIQTLESARLMVEAIEVAALAMTRGLARSVGSGTHVLVNLGASMTDVAVVQDGVPQFTRTILVGNDAVTQAIGKLLKVDEEAAEEAKRRYGLGWEEWPPDRAEGAYAAEMVEALSEVVLQVRRSLDYFRAQFSGGTISDMILCGGGALLRHLDRHLTSELGLPVTIGNPLDGMQPGEQLLAAQALAPQLAVATGLALRMIA</sequence>
<dbReference type="InterPro" id="IPR005883">
    <property type="entry name" value="PilM"/>
</dbReference>
<dbReference type="InterPro" id="IPR043129">
    <property type="entry name" value="ATPase_NBD"/>
</dbReference>
<reference evidence="3 4" key="1">
    <citation type="journal article" date="2019" name="Nat. Microbiol.">
        <title>Mediterranean grassland soil C-N compound turnover is dependent on rainfall and depth, and is mediated by genomically divergent microorganisms.</title>
        <authorList>
            <person name="Diamond S."/>
            <person name="Andeer P.F."/>
            <person name="Li Z."/>
            <person name="Crits-Christoph A."/>
            <person name="Burstein D."/>
            <person name="Anantharaman K."/>
            <person name="Lane K.R."/>
            <person name="Thomas B.C."/>
            <person name="Pan C."/>
            <person name="Northen T.R."/>
            <person name="Banfield J.F."/>
        </authorList>
    </citation>
    <scope>NUCLEOTIDE SEQUENCE [LARGE SCALE GENOMIC DNA]</scope>
    <source>
        <strain evidence="3">NP_1</strain>
    </source>
</reference>
<dbReference type="Gene3D" id="3.30.1490.300">
    <property type="match status" value="1"/>
</dbReference>
<name>A0A537LPS1_9BACT</name>
<dbReference type="InterPro" id="IPR003494">
    <property type="entry name" value="SHS2_FtsA"/>
</dbReference>
<dbReference type="GO" id="GO:0051301">
    <property type="term" value="P:cell division"/>
    <property type="evidence" value="ECO:0007669"/>
    <property type="project" value="InterPro"/>
</dbReference>
<dbReference type="PANTHER" id="PTHR32432">
    <property type="entry name" value="CELL DIVISION PROTEIN FTSA-RELATED"/>
    <property type="match status" value="1"/>
</dbReference>
<dbReference type="PANTHER" id="PTHR32432:SF3">
    <property type="entry name" value="ETHANOLAMINE UTILIZATION PROTEIN EUTJ"/>
    <property type="match status" value="1"/>
</dbReference>
<dbReference type="InterPro" id="IPR050696">
    <property type="entry name" value="FtsA/MreB"/>
</dbReference>
<dbReference type="AlphaFoldDB" id="A0A537LPS1"/>
<feature type="domain" description="SHS2" evidence="2">
    <location>
        <begin position="303"/>
        <end position="470"/>
    </location>
</feature>
<evidence type="ECO:0000256" key="1">
    <source>
        <dbReference type="SAM" id="MobiDB-lite"/>
    </source>
</evidence>
<organism evidence="3 4">
    <name type="scientific">Candidatus Segetimicrobium genomatis</name>
    <dbReference type="NCBI Taxonomy" id="2569760"/>
    <lineage>
        <taxon>Bacteria</taxon>
        <taxon>Bacillati</taxon>
        <taxon>Candidatus Sysuimicrobiota</taxon>
        <taxon>Candidatus Sysuimicrobiia</taxon>
        <taxon>Candidatus Sysuimicrobiales</taxon>
        <taxon>Candidatus Segetimicrobiaceae</taxon>
        <taxon>Candidatus Segetimicrobium</taxon>
    </lineage>
</organism>
<dbReference type="EMBL" id="VBAI01000140">
    <property type="protein sequence ID" value="TMJ09922.1"/>
    <property type="molecule type" value="Genomic_DNA"/>
</dbReference>
<evidence type="ECO:0000313" key="4">
    <source>
        <dbReference type="Proteomes" id="UP000315217"/>
    </source>
</evidence>
<proteinExistence type="predicted"/>
<dbReference type="SUPFAM" id="SSF53067">
    <property type="entry name" value="Actin-like ATPase domain"/>
    <property type="match status" value="2"/>
</dbReference>
<gene>
    <name evidence="3" type="primary">pilM</name>
    <name evidence="3" type="ORF">E6G98_08425</name>
</gene>
<evidence type="ECO:0000313" key="3">
    <source>
        <dbReference type="EMBL" id="TMJ09922.1"/>
    </source>
</evidence>
<feature type="compositionally biased region" description="Low complexity" evidence="1">
    <location>
        <begin position="262"/>
        <end position="273"/>
    </location>
</feature>